<gene>
    <name evidence="1" type="ORF">EVC35_04135</name>
</gene>
<dbReference type="InterPro" id="IPR036249">
    <property type="entry name" value="Thioredoxin-like_sf"/>
</dbReference>
<dbReference type="Proteomes" id="UP001167919">
    <property type="component" value="Unassembled WGS sequence"/>
</dbReference>
<comment type="caution">
    <text evidence="1">The sequence shown here is derived from an EMBL/GenBank/DDBJ whole genome shotgun (WGS) entry which is preliminary data.</text>
</comment>
<evidence type="ECO:0008006" key="3">
    <source>
        <dbReference type="Google" id="ProtNLM"/>
    </source>
</evidence>
<dbReference type="RefSeq" id="WP_301711094.1">
    <property type="nucleotide sequence ID" value="NZ_SDWY01000002.1"/>
</dbReference>
<protein>
    <recommendedName>
        <fullName evidence="3">Thioredoxin domain-containing protein</fullName>
    </recommendedName>
</protein>
<dbReference type="Gene3D" id="3.40.30.10">
    <property type="entry name" value="Glutaredoxin"/>
    <property type="match status" value="1"/>
</dbReference>
<reference evidence="1" key="1">
    <citation type="submission" date="2019-01" db="EMBL/GenBank/DDBJ databases">
        <title>Oenococcus sicerae UCMA17102.</title>
        <authorList>
            <person name="Cousin F.J."/>
            <person name="Le Guellec R."/>
            <person name="Cretenet M."/>
        </authorList>
    </citation>
    <scope>NUCLEOTIDE SEQUENCE</scope>
    <source>
        <strain evidence="1">UCMA17102</strain>
    </source>
</reference>
<dbReference type="SUPFAM" id="SSF52833">
    <property type="entry name" value="Thioredoxin-like"/>
    <property type="match status" value="1"/>
</dbReference>
<organism evidence="1 2">
    <name type="scientific">Oenococcus sicerae</name>
    <dbReference type="NCBI Taxonomy" id="2203724"/>
    <lineage>
        <taxon>Bacteria</taxon>
        <taxon>Bacillati</taxon>
        <taxon>Bacillota</taxon>
        <taxon>Bacilli</taxon>
        <taxon>Lactobacillales</taxon>
        <taxon>Lactobacillaceae</taxon>
        <taxon>Oenococcus</taxon>
    </lineage>
</organism>
<name>A0AAJ1R8N6_9LACO</name>
<dbReference type="AlphaFoldDB" id="A0AAJ1R8N6"/>
<dbReference type="EMBL" id="SDWY01000002">
    <property type="protein sequence ID" value="MDN6900194.1"/>
    <property type="molecule type" value="Genomic_DNA"/>
</dbReference>
<evidence type="ECO:0000313" key="1">
    <source>
        <dbReference type="EMBL" id="MDN6900194.1"/>
    </source>
</evidence>
<evidence type="ECO:0000313" key="2">
    <source>
        <dbReference type="Proteomes" id="UP001167919"/>
    </source>
</evidence>
<accession>A0AAJ1R8N6</accession>
<proteinExistence type="predicted"/>
<sequence length="118" mass="13643">MTEEKKPGIYYFGFPNCPWCVELLPVLNQELKSFHQRALVTNIRAENYSSTDNIKLEKFFMKYTTQKRLSVPFVVAIKANGEVETHIATVRHHDANISAMTSRQKTQLSQQLRVLISK</sequence>